<feature type="domain" description="PDEase" evidence="6">
    <location>
        <begin position="579"/>
        <end position="908"/>
    </location>
</feature>
<dbReference type="PRINTS" id="PR00387">
    <property type="entry name" value="PDIESTERASE1"/>
</dbReference>
<organism evidence="7 8">
    <name type="scientific">Polyrhizophydium stewartii</name>
    <dbReference type="NCBI Taxonomy" id="2732419"/>
    <lineage>
        <taxon>Eukaryota</taxon>
        <taxon>Fungi</taxon>
        <taxon>Fungi incertae sedis</taxon>
        <taxon>Chytridiomycota</taxon>
        <taxon>Chytridiomycota incertae sedis</taxon>
        <taxon>Chytridiomycetes</taxon>
        <taxon>Rhizophydiales</taxon>
        <taxon>Rhizophydiales incertae sedis</taxon>
        <taxon>Polyrhizophydium</taxon>
    </lineage>
</organism>
<evidence type="ECO:0000256" key="2">
    <source>
        <dbReference type="ARBA" id="ARBA00022723"/>
    </source>
</evidence>
<dbReference type="InterPro" id="IPR029016">
    <property type="entry name" value="GAF-like_dom_sf"/>
</dbReference>
<keyword evidence="1" id="KW-0140">cGMP</keyword>
<dbReference type="PANTHER" id="PTHR11347">
    <property type="entry name" value="CYCLIC NUCLEOTIDE PHOSPHODIESTERASE"/>
    <property type="match status" value="1"/>
</dbReference>
<sequence length="917" mass="101820">MKFDEWAVRRWLDSHPEQARTLIAEHLAKHGGVGQTEPGAGGEQLARTGSAQAFPRESSISTGGVSSGVMSPGGGLALDSSSSHHYELIFDIAKMVYSSLDLQTVVESVLSIAVNLVSAERCSLFLLDKATNELYTLAFDVRNMDDGDPQQQQHHALALGQNPVGIASPHLSHHHSPGHGSRSPMSLARSVLQSKNSALIAEDIESIERTRHFAEEASKNHKPNPGIRIPVGSGVAGYVALTRQGLNIRDAYSDPRFNPTIDRQTGFKTNSILCLPIFGPLAEDGQPELVGVASLVNKTGSGPIGIRRVNSPGSLHSLNQSSPFLDHTDDHEVFTEEDTFLFKNLLVLVGIAIKNSKQYELTKKAQLEASELAARNKVLYETARQETEKGKVMLQLADTLYREDDTKELIRKIIVVAKDLMGADKASFFTVNMEKQQLHSSVFDSGTESSFVVPLNKGIAGYVASSGQIVNLRDAYTDERFNPEVDVKTNYRTRSMLSVPVPSPKSGIVGVANLINKLPTAATPEGEHPYFSEQDEAIFSSFAVFCGLALHKTMMLEELEKQRTRLALMMEIMSFHATVREDEAQHMRQVLPNKITPLETLRSIMFDPHVFPHSDEALAAVTYQMFLDLAYGTRYEVPNEQVLNYILTVRKNYRPVAYHNFTHAVSVTHAFYTLVISGALDAVSDLTEQFAMFVACLNHDIDHRGTNNQFQKQAHTELASFYSTSTMERHHFNHAMMILSQGTGINILQHLNTSDYEKVLKVIESSILATDLGMFFGNRGKVKAILDGGTFDRASPEHRELVRGVIMTCCDLGAMFKPWEMSRKTADSVYEEFFQQGDEEKRLGMRLSGELMDRAKMPEIPRMQLDFYNFVVTPAFEQLFGLLGEPVKALLDAVMANRAKWKELKESGVPYKFGMDV</sequence>
<dbReference type="GO" id="GO:0004114">
    <property type="term" value="F:3',5'-cyclic-nucleotide phosphodiesterase activity"/>
    <property type="evidence" value="ECO:0007669"/>
    <property type="project" value="UniProtKB-EC"/>
</dbReference>
<dbReference type="InterPro" id="IPR023174">
    <property type="entry name" value="PDEase_CS"/>
</dbReference>
<proteinExistence type="inferred from homology"/>
<dbReference type="PROSITE" id="PS51845">
    <property type="entry name" value="PDEASE_I_2"/>
    <property type="match status" value="1"/>
</dbReference>
<reference evidence="7 8" key="1">
    <citation type="submission" date="2023-09" db="EMBL/GenBank/DDBJ databases">
        <title>Pangenome analysis of Batrachochytrium dendrobatidis and related Chytrids.</title>
        <authorList>
            <person name="Yacoub M.N."/>
            <person name="Stajich J.E."/>
            <person name="James T.Y."/>
        </authorList>
    </citation>
    <scope>NUCLEOTIDE SEQUENCE [LARGE SCALE GENOMIC DNA]</scope>
    <source>
        <strain evidence="7 8">JEL0888</strain>
    </source>
</reference>
<dbReference type="InterPro" id="IPR002073">
    <property type="entry name" value="PDEase_catalytic_dom"/>
</dbReference>
<dbReference type="CDD" id="cd00077">
    <property type="entry name" value="HDc"/>
    <property type="match status" value="1"/>
</dbReference>
<dbReference type="Gene3D" id="3.30.450.40">
    <property type="match status" value="3"/>
</dbReference>
<dbReference type="Gene3D" id="1.10.1300.10">
    <property type="entry name" value="3'5'-cyclic nucleotide phosphodiesterase, catalytic domain"/>
    <property type="match status" value="1"/>
</dbReference>
<name>A0ABR4NF04_9FUNG</name>
<dbReference type="InterPro" id="IPR036971">
    <property type="entry name" value="PDEase_catalytic_dom_sf"/>
</dbReference>
<dbReference type="Pfam" id="PF00233">
    <property type="entry name" value="PDEase_I"/>
    <property type="match status" value="1"/>
</dbReference>
<protein>
    <recommendedName>
        <fullName evidence="4">Phosphodiesterase</fullName>
        <ecNumber evidence="4">3.1.4.-</ecNumber>
    </recommendedName>
</protein>
<keyword evidence="8" id="KW-1185">Reference proteome</keyword>
<comment type="similarity">
    <text evidence="4">Belongs to the cyclic nucleotide phosphodiesterase family.</text>
</comment>
<evidence type="ECO:0000256" key="4">
    <source>
        <dbReference type="RuleBase" id="RU363067"/>
    </source>
</evidence>
<dbReference type="InterPro" id="IPR023088">
    <property type="entry name" value="PDEase"/>
</dbReference>
<dbReference type="PROSITE" id="PS00126">
    <property type="entry name" value="PDEASE_I_1"/>
    <property type="match status" value="1"/>
</dbReference>
<dbReference type="Proteomes" id="UP001527925">
    <property type="component" value="Unassembled WGS sequence"/>
</dbReference>
<dbReference type="Pfam" id="PF01590">
    <property type="entry name" value="GAF"/>
    <property type="match status" value="2"/>
</dbReference>
<evidence type="ECO:0000313" key="7">
    <source>
        <dbReference type="EMBL" id="KAL2918075.1"/>
    </source>
</evidence>
<keyword evidence="3 4" id="KW-0378">Hydrolase</keyword>
<evidence type="ECO:0000259" key="6">
    <source>
        <dbReference type="PROSITE" id="PS51845"/>
    </source>
</evidence>
<keyword evidence="2 4" id="KW-0479">Metal-binding</keyword>
<dbReference type="SUPFAM" id="SSF109604">
    <property type="entry name" value="HD-domain/PDEase-like"/>
    <property type="match status" value="1"/>
</dbReference>
<dbReference type="EC" id="3.1.4.-" evidence="4"/>
<feature type="region of interest" description="Disordered" evidence="5">
    <location>
        <begin position="166"/>
        <end position="186"/>
    </location>
</feature>
<dbReference type="InterPro" id="IPR003607">
    <property type="entry name" value="HD/PDEase_dom"/>
</dbReference>
<comment type="caution">
    <text evidence="7">The sequence shown here is derived from an EMBL/GenBank/DDBJ whole genome shotgun (WGS) entry which is preliminary data.</text>
</comment>
<dbReference type="SMART" id="SM00065">
    <property type="entry name" value="GAF"/>
    <property type="match status" value="2"/>
</dbReference>
<dbReference type="SMART" id="SM00471">
    <property type="entry name" value="HDc"/>
    <property type="match status" value="1"/>
</dbReference>
<dbReference type="SUPFAM" id="SSF55781">
    <property type="entry name" value="GAF domain-like"/>
    <property type="match status" value="2"/>
</dbReference>
<accession>A0ABR4NF04</accession>
<evidence type="ECO:0000313" key="8">
    <source>
        <dbReference type="Proteomes" id="UP001527925"/>
    </source>
</evidence>
<comment type="cofactor">
    <cofactor evidence="4">
        <name>a divalent metal cation</name>
        <dbReference type="ChEBI" id="CHEBI:60240"/>
    </cofactor>
    <text evidence="4">Binds 2 divalent metal cations per subunit. Site 1 may preferentially bind zinc ions, while site 2 has a preference for magnesium and/or manganese ions.</text>
</comment>
<gene>
    <name evidence="7" type="primary">PDE2_2</name>
    <name evidence="7" type="ORF">HK105_202489</name>
</gene>
<evidence type="ECO:0000256" key="3">
    <source>
        <dbReference type="ARBA" id="ARBA00022801"/>
    </source>
</evidence>
<dbReference type="InterPro" id="IPR003018">
    <property type="entry name" value="GAF"/>
</dbReference>
<dbReference type="EMBL" id="JADGIZ020000008">
    <property type="protein sequence ID" value="KAL2918075.1"/>
    <property type="molecule type" value="Genomic_DNA"/>
</dbReference>
<evidence type="ECO:0000256" key="1">
    <source>
        <dbReference type="ARBA" id="ARBA00022535"/>
    </source>
</evidence>
<evidence type="ECO:0000256" key="5">
    <source>
        <dbReference type="SAM" id="MobiDB-lite"/>
    </source>
</evidence>